<dbReference type="Proteomes" id="UP001341840">
    <property type="component" value="Unassembled WGS sequence"/>
</dbReference>
<organism evidence="1 2">
    <name type="scientific">Stylosanthes scabra</name>
    <dbReference type="NCBI Taxonomy" id="79078"/>
    <lineage>
        <taxon>Eukaryota</taxon>
        <taxon>Viridiplantae</taxon>
        <taxon>Streptophyta</taxon>
        <taxon>Embryophyta</taxon>
        <taxon>Tracheophyta</taxon>
        <taxon>Spermatophyta</taxon>
        <taxon>Magnoliopsida</taxon>
        <taxon>eudicotyledons</taxon>
        <taxon>Gunneridae</taxon>
        <taxon>Pentapetalae</taxon>
        <taxon>rosids</taxon>
        <taxon>fabids</taxon>
        <taxon>Fabales</taxon>
        <taxon>Fabaceae</taxon>
        <taxon>Papilionoideae</taxon>
        <taxon>50 kb inversion clade</taxon>
        <taxon>dalbergioids sensu lato</taxon>
        <taxon>Dalbergieae</taxon>
        <taxon>Pterocarpus clade</taxon>
        <taxon>Stylosanthes</taxon>
    </lineage>
</organism>
<keyword evidence="2" id="KW-1185">Reference proteome</keyword>
<proteinExistence type="predicted"/>
<reference evidence="1 2" key="1">
    <citation type="journal article" date="2023" name="Plants (Basel)">
        <title>Bridging the Gap: Combining Genomics and Transcriptomics Approaches to Understand Stylosanthes scabra, an Orphan Legume from the Brazilian Caatinga.</title>
        <authorList>
            <person name="Ferreira-Neto J.R.C."/>
            <person name="da Silva M.D."/>
            <person name="Binneck E."/>
            <person name="de Melo N.F."/>
            <person name="da Silva R.H."/>
            <person name="de Melo A.L.T.M."/>
            <person name="Pandolfi V."/>
            <person name="Bustamante F.O."/>
            <person name="Brasileiro-Vidal A.C."/>
            <person name="Benko-Iseppon A.M."/>
        </authorList>
    </citation>
    <scope>NUCLEOTIDE SEQUENCE [LARGE SCALE GENOMIC DNA]</scope>
    <source>
        <tissue evidence="1">Leaves</tissue>
    </source>
</reference>
<name>A0ABU6YA70_9FABA</name>
<sequence>MSHSLQLTRYSQKNKFVKTARARYTLRTVAGFVFDPPKAPSPTSRRLICAPTSPAPSQAMSRVSLCKSRHSARRHHCIATPSESRLRRLCQGTLLPSSV</sequence>
<accession>A0ABU6YA70</accession>
<evidence type="ECO:0000313" key="1">
    <source>
        <dbReference type="EMBL" id="MED6207310.1"/>
    </source>
</evidence>
<dbReference type="EMBL" id="JASCZI010241817">
    <property type="protein sequence ID" value="MED6207310.1"/>
    <property type="molecule type" value="Genomic_DNA"/>
</dbReference>
<evidence type="ECO:0000313" key="2">
    <source>
        <dbReference type="Proteomes" id="UP001341840"/>
    </source>
</evidence>
<comment type="caution">
    <text evidence="1">The sequence shown here is derived from an EMBL/GenBank/DDBJ whole genome shotgun (WGS) entry which is preliminary data.</text>
</comment>
<protein>
    <submittedName>
        <fullName evidence="1">Uncharacterized protein</fullName>
    </submittedName>
</protein>
<gene>
    <name evidence="1" type="ORF">PIB30_034632</name>
</gene>